<dbReference type="RefSeq" id="WP_121933607.1">
    <property type="nucleotide sequence ID" value="NZ_RDOJ01000002.1"/>
</dbReference>
<keyword evidence="1" id="KW-0472">Membrane</keyword>
<comment type="caution">
    <text evidence="3">The sequence shown here is derived from an EMBL/GenBank/DDBJ whole genome shotgun (WGS) entry which is preliminary data.</text>
</comment>
<dbReference type="AlphaFoldDB" id="A0A3L9MI70"/>
<name>A0A3L9MI70_9FLAO</name>
<dbReference type="EMBL" id="RDOJ01000002">
    <property type="protein sequence ID" value="RLZ12395.1"/>
    <property type="molecule type" value="Genomic_DNA"/>
</dbReference>
<feature type="domain" description="PASTA" evidence="2">
    <location>
        <begin position="40"/>
        <end position="106"/>
    </location>
</feature>
<sequence length="316" mass="35402">MNSVKSILKVVLNAIIVAALSYGLYYFVFNIWLSSYTNHGESVEVPNLSSMSIQQATQTLDELGLTYEVDSVNFDPKMKPYSIIDFYPNSLSKVKEGRRIFIKANPKTYRPVELPDLVGKSKRLAFTQLDISGLKIGNIIYEPDLAKDAVLKILYKGQIIKPGTVLPRFAVVDLVLGRGMLTGVRTPNLVGLDITSAKNSIKENFFELGQIKFIGSSQDTIGARVVYQFPFGGDAYDQGQPIDIWLSNKTMSEIKNQLKMLDREYKKFDEDTIQGNQYLDMLNKNNPQPKVEEIKVEASTSTAPQAPKVSEEIIIE</sequence>
<keyword evidence="4" id="KW-1185">Reference proteome</keyword>
<dbReference type="Pfam" id="PF03793">
    <property type="entry name" value="PASTA"/>
    <property type="match status" value="1"/>
</dbReference>
<feature type="transmembrane region" description="Helical" evidence="1">
    <location>
        <begin position="12"/>
        <end position="33"/>
    </location>
</feature>
<evidence type="ECO:0000259" key="2">
    <source>
        <dbReference type="PROSITE" id="PS51178"/>
    </source>
</evidence>
<dbReference type="Gene3D" id="3.30.10.20">
    <property type="match status" value="3"/>
</dbReference>
<dbReference type="OrthoDB" id="9803895at2"/>
<dbReference type="InterPro" id="IPR005543">
    <property type="entry name" value="PASTA_dom"/>
</dbReference>
<evidence type="ECO:0000256" key="1">
    <source>
        <dbReference type="SAM" id="Phobius"/>
    </source>
</evidence>
<reference evidence="3 4" key="1">
    <citation type="submission" date="2018-10" db="EMBL/GenBank/DDBJ databases">
        <authorList>
            <person name="Chen X."/>
        </authorList>
    </citation>
    <scope>NUCLEOTIDE SEQUENCE [LARGE SCALE GENOMIC DNA]</scope>
    <source>
        <strain evidence="3 4">YIM 102668</strain>
    </source>
</reference>
<dbReference type="CDD" id="cd06577">
    <property type="entry name" value="PASTA_pknB"/>
    <property type="match status" value="3"/>
</dbReference>
<accession>A0A3L9MI70</accession>
<evidence type="ECO:0000313" key="3">
    <source>
        <dbReference type="EMBL" id="RLZ12395.1"/>
    </source>
</evidence>
<dbReference type="SMART" id="SM00740">
    <property type="entry name" value="PASTA"/>
    <property type="match status" value="3"/>
</dbReference>
<protein>
    <submittedName>
        <fullName evidence="3">PASTA domain-containing protein</fullName>
    </submittedName>
</protein>
<gene>
    <name evidence="3" type="ORF">EAH69_02495</name>
</gene>
<dbReference type="PROSITE" id="PS51178">
    <property type="entry name" value="PASTA"/>
    <property type="match status" value="1"/>
</dbReference>
<proteinExistence type="predicted"/>
<evidence type="ECO:0000313" key="4">
    <source>
        <dbReference type="Proteomes" id="UP000275348"/>
    </source>
</evidence>
<keyword evidence="1" id="KW-1133">Transmembrane helix</keyword>
<organism evidence="3 4">
    <name type="scientific">Faecalibacter macacae</name>
    <dbReference type="NCBI Taxonomy" id="1859289"/>
    <lineage>
        <taxon>Bacteria</taxon>
        <taxon>Pseudomonadati</taxon>
        <taxon>Bacteroidota</taxon>
        <taxon>Flavobacteriia</taxon>
        <taxon>Flavobacteriales</taxon>
        <taxon>Weeksellaceae</taxon>
        <taxon>Faecalibacter</taxon>
    </lineage>
</organism>
<keyword evidence="1" id="KW-0812">Transmembrane</keyword>
<dbReference type="Proteomes" id="UP000275348">
    <property type="component" value="Unassembled WGS sequence"/>
</dbReference>